<evidence type="ECO:0000313" key="1">
    <source>
        <dbReference type="EMBL" id="TDQ40395.1"/>
    </source>
</evidence>
<sequence>MHVFCLDEVDVIRYRNDQNFLHGMDWLIVVRDENKINLSLFRK</sequence>
<dbReference type="EMBL" id="SNYJ01000006">
    <property type="protein sequence ID" value="TDQ40395.1"/>
    <property type="molecule type" value="Genomic_DNA"/>
</dbReference>
<proteinExistence type="predicted"/>
<keyword evidence="2" id="KW-1185">Reference proteome</keyword>
<dbReference type="Proteomes" id="UP000295632">
    <property type="component" value="Unassembled WGS sequence"/>
</dbReference>
<name>A0A4R6U763_9BACI</name>
<evidence type="ECO:0000313" key="2">
    <source>
        <dbReference type="Proteomes" id="UP000295632"/>
    </source>
</evidence>
<dbReference type="AlphaFoldDB" id="A0A4R6U763"/>
<organism evidence="1 2">
    <name type="scientific">Aureibacillus halotolerans</name>
    <dbReference type="NCBI Taxonomy" id="1508390"/>
    <lineage>
        <taxon>Bacteria</taxon>
        <taxon>Bacillati</taxon>
        <taxon>Bacillota</taxon>
        <taxon>Bacilli</taxon>
        <taxon>Bacillales</taxon>
        <taxon>Bacillaceae</taxon>
        <taxon>Aureibacillus</taxon>
    </lineage>
</organism>
<gene>
    <name evidence="1" type="ORF">EV213_106111</name>
</gene>
<accession>A0A4R6U763</accession>
<comment type="caution">
    <text evidence="1">The sequence shown here is derived from an EMBL/GenBank/DDBJ whole genome shotgun (WGS) entry which is preliminary data.</text>
</comment>
<protein>
    <submittedName>
        <fullName evidence="1">Uncharacterized protein</fullName>
    </submittedName>
</protein>
<reference evidence="1 2" key="1">
    <citation type="submission" date="2019-03" db="EMBL/GenBank/DDBJ databases">
        <title>Genomic Encyclopedia of Type Strains, Phase IV (KMG-IV): sequencing the most valuable type-strain genomes for metagenomic binning, comparative biology and taxonomic classification.</title>
        <authorList>
            <person name="Goeker M."/>
        </authorList>
    </citation>
    <scope>NUCLEOTIDE SEQUENCE [LARGE SCALE GENOMIC DNA]</scope>
    <source>
        <strain evidence="1 2">DSM 28697</strain>
    </source>
</reference>